<dbReference type="PANTHER" id="PTHR21054">
    <property type="entry name" value="ZINC METALLOPROTEINASE-RELATED"/>
    <property type="match status" value="1"/>
</dbReference>
<dbReference type="AlphaFoldDB" id="A0AAV9I6B9"/>
<evidence type="ECO:0000313" key="2">
    <source>
        <dbReference type="Proteomes" id="UP001300502"/>
    </source>
</evidence>
<keyword evidence="2" id="KW-1185">Reference proteome</keyword>
<evidence type="ECO:0000313" key="1">
    <source>
        <dbReference type="EMBL" id="KAK4522689.1"/>
    </source>
</evidence>
<name>A0AAV9I6B9_9RHOD</name>
<dbReference type="InterPro" id="IPR021917">
    <property type="entry name" value="Unchr_Zn-peptidase-like"/>
</dbReference>
<dbReference type="EMBL" id="JANCYU010000007">
    <property type="protein sequence ID" value="KAK4522689.1"/>
    <property type="molecule type" value="Genomic_DNA"/>
</dbReference>
<dbReference type="PANTHER" id="PTHR21054:SF2">
    <property type="entry name" value="MIP04191P"/>
    <property type="match status" value="1"/>
</dbReference>
<comment type="caution">
    <text evidence="1">The sequence shown here is derived from an EMBL/GenBank/DDBJ whole genome shotgun (WGS) entry which is preliminary data.</text>
</comment>
<organism evidence="1 2">
    <name type="scientific">Galdieria yellowstonensis</name>
    <dbReference type="NCBI Taxonomy" id="3028027"/>
    <lineage>
        <taxon>Eukaryota</taxon>
        <taxon>Rhodophyta</taxon>
        <taxon>Bangiophyceae</taxon>
        <taxon>Galdieriales</taxon>
        <taxon>Galdieriaceae</taxon>
        <taxon>Galdieria</taxon>
    </lineage>
</organism>
<reference evidence="1 2" key="1">
    <citation type="submission" date="2022-07" db="EMBL/GenBank/DDBJ databases">
        <title>Genome-wide signatures of adaptation to extreme environments.</title>
        <authorList>
            <person name="Cho C.H."/>
            <person name="Yoon H.S."/>
        </authorList>
    </citation>
    <scope>NUCLEOTIDE SEQUENCE [LARGE SCALE GENOMIC DNA]</scope>
    <source>
        <strain evidence="1 2">108.79 E11</strain>
    </source>
</reference>
<dbReference type="Pfam" id="PF12044">
    <property type="entry name" value="Metallopep"/>
    <property type="match status" value="1"/>
</dbReference>
<evidence type="ECO:0008006" key="3">
    <source>
        <dbReference type="Google" id="ProtNLM"/>
    </source>
</evidence>
<protein>
    <recommendedName>
        <fullName evidence="3">Zinc metalloproteinase</fullName>
    </recommendedName>
</protein>
<gene>
    <name evidence="1" type="ORF">GAYE_PCTG14G0579</name>
</gene>
<proteinExistence type="predicted"/>
<sequence length="477" mass="53007">MTIHIQNWKPNERVCYPLVLLEGSCSPDAQFISVYKEGKQQEETRSLCFGGRFKALCLLNKGTNRLRLCTYSEADVLLDSVETAITCVCEKPRYRVRLIYGLTKNGDGSFQVSSKVSGSNQGTRVQGEKRLAMAGLLIQTATAELLYRQGLERKTFVFDQQHASLLPPVTTFRFSFTDEEAFGLRDGALWSTIHEQLAASSGLLPDREDTIDLVVMSFTRYDSRSKVVKAHTALGGGRLALFGGGCLYSWPETLAQVVERFLDDRPCDASLFDDSGGRGKMWSVTSTTIGALLHELGHCLSLPHPTGKLSWKGGGIMARGFDHFNRLFVGVESGRVVNKSEEPFFDRSSAIRLFFHQYLNNGGYSYGASPTPAITTSYIGWWKNRLAHSPIRLSRNATGSVVITAPYGIRHIAFLVNGDQADHEEYYLSESPPIERILVPDDRLIEQRLCLQDKRVEVGLSVCDSLGNIVVSNLKDI</sequence>
<dbReference type="InterPro" id="IPR053002">
    <property type="entry name" value="Metalloproteinase_M10B"/>
</dbReference>
<dbReference type="Proteomes" id="UP001300502">
    <property type="component" value="Unassembled WGS sequence"/>
</dbReference>
<accession>A0AAV9I6B9</accession>